<name>A0AAJ0APV2_9PEZI</name>
<protein>
    <submittedName>
        <fullName evidence="2">Uncharacterized protein</fullName>
    </submittedName>
</protein>
<dbReference type="RefSeq" id="XP_060431868.1">
    <property type="nucleotide sequence ID" value="XM_060570879.1"/>
</dbReference>
<dbReference type="AlphaFoldDB" id="A0AAJ0APV2"/>
<keyword evidence="1" id="KW-1133">Transmembrane helix</keyword>
<evidence type="ECO:0000313" key="3">
    <source>
        <dbReference type="Proteomes" id="UP001224890"/>
    </source>
</evidence>
<organism evidence="2 3">
    <name type="scientific">Colletotrichum godetiae</name>
    <dbReference type="NCBI Taxonomy" id="1209918"/>
    <lineage>
        <taxon>Eukaryota</taxon>
        <taxon>Fungi</taxon>
        <taxon>Dikarya</taxon>
        <taxon>Ascomycota</taxon>
        <taxon>Pezizomycotina</taxon>
        <taxon>Sordariomycetes</taxon>
        <taxon>Hypocreomycetidae</taxon>
        <taxon>Glomerellales</taxon>
        <taxon>Glomerellaceae</taxon>
        <taxon>Colletotrichum</taxon>
        <taxon>Colletotrichum acutatum species complex</taxon>
    </lineage>
</organism>
<dbReference type="Proteomes" id="UP001224890">
    <property type="component" value="Unassembled WGS sequence"/>
</dbReference>
<gene>
    <name evidence="2" type="ORF">BDP55DRAFT_58663</name>
</gene>
<keyword evidence="3" id="KW-1185">Reference proteome</keyword>
<comment type="caution">
    <text evidence="2">The sequence shown here is derived from an EMBL/GenBank/DDBJ whole genome shotgun (WGS) entry which is preliminary data.</text>
</comment>
<proteinExistence type="predicted"/>
<keyword evidence="1" id="KW-0472">Membrane</keyword>
<keyword evidence="1" id="KW-0812">Transmembrane</keyword>
<accession>A0AAJ0APV2</accession>
<evidence type="ECO:0000313" key="2">
    <source>
        <dbReference type="EMBL" id="KAK1688173.1"/>
    </source>
</evidence>
<dbReference type="GeneID" id="85455405"/>
<feature type="transmembrane region" description="Helical" evidence="1">
    <location>
        <begin position="176"/>
        <end position="193"/>
    </location>
</feature>
<evidence type="ECO:0000256" key="1">
    <source>
        <dbReference type="SAM" id="Phobius"/>
    </source>
</evidence>
<reference evidence="2" key="1">
    <citation type="submission" date="2021-06" db="EMBL/GenBank/DDBJ databases">
        <title>Comparative genomics, transcriptomics and evolutionary studies reveal genomic signatures of adaptation to plant cell wall in hemibiotrophic fungi.</title>
        <authorList>
            <consortium name="DOE Joint Genome Institute"/>
            <person name="Baroncelli R."/>
            <person name="Diaz J.F."/>
            <person name="Benocci T."/>
            <person name="Peng M."/>
            <person name="Battaglia E."/>
            <person name="Haridas S."/>
            <person name="Andreopoulos W."/>
            <person name="Labutti K."/>
            <person name="Pangilinan J."/>
            <person name="Floch G.L."/>
            <person name="Makela M.R."/>
            <person name="Henrissat B."/>
            <person name="Grigoriev I.V."/>
            <person name="Crouch J.A."/>
            <person name="De Vries R.P."/>
            <person name="Sukno S.A."/>
            <person name="Thon M.R."/>
        </authorList>
    </citation>
    <scope>NUCLEOTIDE SEQUENCE</scope>
    <source>
        <strain evidence="2">CBS 193.32</strain>
    </source>
</reference>
<sequence length="214" mass="24177">MKRDIIRRHWAPCSGRGGKVELVAGVVLVLSMFQGTKIARNKKRLKENTRSRSSICCCCCCCCWIRRDGQWHGMAHAMLENFSPTTTPPLLIYHTSLYPPFSLSLLSLAMPDLGERTREMGDKTSLEVVFNRLIGITKADRHGQHGAMGNWLGRADFFLSCNGAGSNSYRLSVECIVGFWLGIWGVFFFRLLAAWHRDILVRQDIALGTVFMVY</sequence>
<dbReference type="EMBL" id="JAHMHR010000012">
    <property type="protein sequence ID" value="KAK1688173.1"/>
    <property type="molecule type" value="Genomic_DNA"/>
</dbReference>